<dbReference type="Pfam" id="PF03448">
    <property type="entry name" value="MgtE_N"/>
    <property type="match status" value="1"/>
</dbReference>
<comment type="caution">
    <text evidence="3">The sequence shown here is derived from an EMBL/GenBank/DDBJ whole genome shotgun (WGS) entry which is preliminary data.</text>
</comment>
<dbReference type="InterPro" id="IPR006669">
    <property type="entry name" value="MgtE_transporter"/>
</dbReference>
<reference evidence="3" key="1">
    <citation type="journal article" date="2014" name="Int. J. Syst. Evol. Microbiol.">
        <title>Complete genome sequence of Corynebacterium casei LMG S-19264T (=DSM 44701T), isolated from a smear-ripened cheese.</title>
        <authorList>
            <consortium name="US DOE Joint Genome Institute (JGI-PGF)"/>
            <person name="Walter F."/>
            <person name="Albersmeier A."/>
            <person name="Kalinowski J."/>
            <person name="Ruckert C."/>
        </authorList>
    </citation>
    <scope>NUCLEOTIDE SEQUENCE</scope>
    <source>
        <strain evidence="3">CGMCC 1.12785</strain>
    </source>
</reference>
<sequence length="425" mass="47256">MSVERVFAARLAGTAVFDPLGDQVGKVRDLVVMYRATMRQPPKAIGLVVEVPGRRRVFVPMTRVTAIQPGQVITTGLVNMRRFEQRRSEVLVLNDMLDRPVVLREDGGEAVIEDVAIEQQRNRDWLLTRLFLRRATDARGPLARLRRRGETLLADWAQVDHPQRSDIEQGAAQLIAAYQDAKPADLADAMLDMAAKRRFEVAESLDDERLADVLEELPEDVQVELLSRFEPERAADVLERMQPNDAADLLDALSDEQAERLLQLMEPDEARGVRQLLSFEEGTAGGLMTTEPVILSPETSIAEALAQVRRAELHPALASAVFVTRPPLEPPTGRYLGLVHFQEMLRHPPHEAVGAFLDTEVEPLRPDADIAAVTRVLAAYNLVSVPITDEADRLIGVVTVDSVLDEMLPDDWRRNTDDVLTTGGS</sequence>
<dbReference type="InterPro" id="IPR000644">
    <property type="entry name" value="CBS_dom"/>
</dbReference>
<dbReference type="Pfam" id="PF00571">
    <property type="entry name" value="CBS"/>
    <property type="match status" value="2"/>
</dbReference>
<feature type="domain" description="CBS" evidence="2">
    <location>
        <begin position="357"/>
        <end position="419"/>
    </location>
</feature>
<keyword evidence="4" id="KW-1185">Reference proteome</keyword>
<dbReference type="Proteomes" id="UP000616114">
    <property type="component" value="Unassembled WGS sequence"/>
</dbReference>
<dbReference type="InterPro" id="IPR058838">
    <property type="entry name" value="SH3_actinomycetes"/>
</dbReference>
<evidence type="ECO:0000313" key="4">
    <source>
        <dbReference type="Proteomes" id="UP000616114"/>
    </source>
</evidence>
<dbReference type="SUPFAM" id="SSF54631">
    <property type="entry name" value="CBS-domain pair"/>
    <property type="match status" value="1"/>
</dbReference>
<dbReference type="GO" id="GO:0015095">
    <property type="term" value="F:magnesium ion transmembrane transporter activity"/>
    <property type="evidence" value="ECO:0007669"/>
    <property type="project" value="InterPro"/>
</dbReference>
<dbReference type="PANTHER" id="PTHR43773:SF1">
    <property type="entry name" value="MAGNESIUM TRANSPORTER MGTE"/>
    <property type="match status" value="1"/>
</dbReference>
<dbReference type="AlphaFoldDB" id="A0A8J2TWH4"/>
<accession>A0A8J2TWH4</accession>
<dbReference type="RefSeq" id="WP_188549605.1">
    <property type="nucleotide sequence ID" value="NZ_BMFY01000003.1"/>
</dbReference>
<name>A0A8J2TWH4_9MICO</name>
<dbReference type="EMBL" id="BMFY01000003">
    <property type="protein sequence ID" value="GGA07398.1"/>
    <property type="molecule type" value="Genomic_DNA"/>
</dbReference>
<proteinExistence type="predicted"/>
<dbReference type="SMART" id="SM00924">
    <property type="entry name" value="MgtE_N"/>
    <property type="match status" value="1"/>
</dbReference>
<evidence type="ECO:0000259" key="2">
    <source>
        <dbReference type="PROSITE" id="PS51371"/>
    </source>
</evidence>
<dbReference type="Pfam" id="PF26205">
    <property type="entry name" value="SH3_actinomycetes"/>
    <property type="match status" value="1"/>
</dbReference>
<dbReference type="Gene3D" id="1.25.60.10">
    <property type="entry name" value="MgtE N-terminal domain-like"/>
    <property type="match status" value="1"/>
</dbReference>
<protein>
    <submittedName>
        <fullName evidence="3">Magnesium transporter</fullName>
    </submittedName>
</protein>
<evidence type="ECO:0000256" key="1">
    <source>
        <dbReference type="PROSITE-ProRule" id="PRU00703"/>
    </source>
</evidence>
<dbReference type="InterPro" id="IPR038076">
    <property type="entry name" value="MgtE_N_sf"/>
</dbReference>
<keyword evidence="1" id="KW-0129">CBS domain</keyword>
<dbReference type="Gene3D" id="3.10.580.10">
    <property type="entry name" value="CBS-domain"/>
    <property type="match status" value="1"/>
</dbReference>
<dbReference type="CDD" id="cd04606">
    <property type="entry name" value="CBS_pair_Mg_transporter"/>
    <property type="match status" value="1"/>
</dbReference>
<organism evidence="3 4">
    <name type="scientific">Sediminivirga luteola</name>
    <dbReference type="NCBI Taxonomy" id="1774748"/>
    <lineage>
        <taxon>Bacteria</taxon>
        <taxon>Bacillati</taxon>
        <taxon>Actinomycetota</taxon>
        <taxon>Actinomycetes</taxon>
        <taxon>Micrococcales</taxon>
        <taxon>Brevibacteriaceae</taxon>
        <taxon>Sediminivirga</taxon>
    </lineage>
</organism>
<dbReference type="GO" id="GO:0016020">
    <property type="term" value="C:membrane"/>
    <property type="evidence" value="ECO:0007669"/>
    <property type="project" value="InterPro"/>
</dbReference>
<reference evidence="3" key="2">
    <citation type="submission" date="2020-09" db="EMBL/GenBank/DDBJ databases">
        <authorList>
            <person name="Sun Q."/>
            <person name="Zhou Y."/>
        </authorList>
    </citation>
    <scope>NUCLEOTIDE SEQUENCE</scope>
    <source>
        <strain evidence="3">CGMCC 1.12785</strain>
    </source>
</reference>
<gene>
    <name evidence="3" type="ORF">GCM10011333_07590</name>
</gene>
<dbReference type="InterPro" id="IPR006668">
    <property type="entry name" value="Mg_transptr_MgtE_intracell_dom"/>
</dbReference>
<dbReference type="PANTHER" id="PTHR43773">
    <property type="entry name" value="MAGNESIUM TRANSPORTER MGTE"/>
    <property type="match status" value="1"/>
</dbReference>
<feature type="domain" description="CBS" evidence="2">
    <location>
        <begin position="288"/>
        <end position="356"/>
    </location>
</feature>
<dbReference type="InterPro" id="IPR046342">
    <property type="entry name" value="CBS_dom_sf"/>
</dbReference>
<evidence type="ECO:0000313" key="3">
    <source>
        <dbReference type="EMBL" id="GGA07398.1"/>
    </source>
</evidence>
<dbReference type="PROSITE" id="PS51371">
    <property type="entry name" value="CBS"/>
    <property type="match status" value="2"/>
</dbReference>
<dbReference type="SUPFAM" id="SSF158791">
    <property type="entry name" value="MgtE N-terminal domain-like"/>
    <property type="match status" value="1"/>
</dbReference>